<feature type="transmembrane region" description="Helical" evidence="6">
    <location>
        <begin position="69"/>
        <end position="89"/>
    </location>
</feature>
<sequence length="246" mass="28067">MNLSLHDNEYQITSVYDINYYSIFEMRKTWWKIIGVGLVFYTLIAGLLMEAPRLAILNETIRAMHFHVPMWFGMVIMLTASVIFSIRYLRTGNLKYDIYAIELVNTSILFGILGLATGMIWANYTWGAPWSGDPKQNASAIGMLIYFAYILLRNSITDPQQKAKIGGVYNIFAYATLIPLLFILPRLTDSLHPGNGGNPGFNAYELDGRLRMVFYPAVIGWTLLGVWLTELRIRLSFIKSKIDEED</sequence>
<feature type="transmembrane region" description="Helical" evidence="6">
    <location>
        <begin position="208"/>
        <end position="229"/>
    </location>
</feature>
<name>A0A1X7KQ40_9BACT</name>
<dbReference type="InterPro" id="IPR002541">
    <property type="entry name" value="Cyt_c_assembly"/>
</dbReference>
<protein>
    <submittedName>
        <fullName evidence="8">Heme exporter protein C</fullName>
    </submittedName>
</protein>
<dbReference type="Proteomes" id="UP000193804">
    <property type="component" value="Unassembled WGS sequence"/>
</dbReference>
<evidence type="ECO:0000256" key="3">
    <source>
        <dbReference type="ARBA" id="ARBA00022748"/>
    </source>
</evidence>
<evidence type="ECO:0000313" key="9">
    <source>
        <dbReference type="Proteomes" id="UP000193804"/>
    </source>
</evidence>
<organism evidence="8 9">
    <name type="scientific">Marivirga sericea</name>
    <dbReference type="NCBI Taxonomy" id="1028"/>
    <lineage>
        <taxon>Bacteria</taxon>
        <taxon>Pseudomonadati</taxon>
        <taxon>Bacteroidota</taxon>
        <taxon>Cytophagia</taxon>
        <taxon>Cytophagales</taxon>
        <taxon>Marivirgaceae</taxon>
        <taxon>Marivirga</taxon>
    </lineage>
</organism>
<comment type="subcellular location">
    <subcellularLocation>
        <location evidence="1">Membrane</location>
        <topology evidence="1">Multi-pass membrane protein</topology>
    </subcellularLocation>
</comment>
<accession>A0A1X7KQ40</accession>
<evidence type="ECO:0000256" key="5">
    <source>
        <dbReference type="ARBA" id="ARBA00023136"/>
    </source>
</evidence>
<feature type="transmembrane region" description="Helical" evidence="6">
    <location>
        <begin position="30"/>
        <end position="49"/>
    </location>
</feature>
<dbReference type="GO" id="GO:0017004">
    <property type="term" value="P:cytochrome complex assembly"/>
    <property type="evidence" value="ECO:0007669"/>
    <property type="project" value="UniProtKB-KW"/>
</dbReference>
<feature type="transmembrane region" description="Helical" evidence="6">
    <location>
        <begin position="168"/>
        <end position="188"/>
    </location>
</feature>
<keyword evidence="4 6" id="KW-1133">Transmembrane helix</keyword>
<evidence type="ECO:0000256" key="4">
    <source>
        <dbReference type="ARBA" id="ARBA00022989"/>
    </source>
</evidence>
<dbReference type="STRING" id="1028.SAMN05661096_03056"/>
<feature type="domain" description="Cytochrome c assembly protein" evidence="7">
    <location>
        <begin position="34"/>
        <end position="178"/>
    </location>
</feature>
<gene>
    <name evidence="8" type="ORF">SAMN05661096_03056</name>
</gene>
<dbReference type="PANTHER" id="PTHR30071:SF1">
    <property type="entry name" value="CYTOCHROME B_B6 PROTEIN-RELATED"/>
    <property type="match status" value="1"/>
</dbReference>
<keyword evidence="3" id="KW-0201">Cytochrome c-type biogenesis</keyword>
<keyword evidence="9" id="KW-1185">Reference proteome</keyword>
<dbReference type="InterPro" id="IPR045062">
    <property type="entry name" value="Cyt_c_biogenesis_CcsA/CcmC"/>
</dbReference>
<feature type="transmembrane region" description="Helical" evidence="6">
    <location>
        <begin position="138"/>
        <end position="156"/>
    </location>
</feature>
<proteinExistence type="predicted"/>
<reference evidence="9" key="1">
    <citation type="submission" date="2017-04" db="EMBL/GenBank/DDBJ databases">
        <authorList>
            <person name="Varghese N."/>
            <person name="Submissions S."/>
        </authorList>
    </citation>
    <scope>NUCLEOTIDE SEQUENCE [LARGE SCALE GENOMIC DNA]</scope>
    <source>
        <strain evidence="9">DSM 4125</strain>
    </source>
</reference>
<evidence type="ECO:0000259" key="7">
    <source>
        <dbReference type="Pfam" id="PF01578"/>
    </source>
</evidence>
<dbReference type="EMBL" id="FXAW01000006">
    <property type="protein sequence ID" value="SMG43723.1"/>
    <property type="molecule type" value="Genomic_DNA"/>
</dbReference>
<dbReference type="GO" id="GO:0020037">
    <property type="term" value="F:heme binding"/>
    <property type="evidence" value="ECO:0007669"/>
    <property type="project" value="InterPro"/>
</dbReference>
<evidence type="ECO:0000256" key="6">
    <source>
        <dbReference type="SAM" id="Phobius"/>
    </source>
</evidence>
<dbReference type="GO" id="GO:0005886">
    <property type="term" value="C:plasma membrane"/>
    <property type="evidence" value="ECO:0007669"/>
    <property type="project" value="TreeGrafter"/>
</dbReference>
<evidence type="ECO:0000313" key="8">
    <source>
        <dbReference type="EMBL" id="SMG43723.1"/>
    </source>
</evidence>
<dbReference type="PANTHER" id="PTHR30071">
    <property type="entry name" value="HEME EXPORTER PROTEIN C"/>
    <property type="match status" value="1"/>
</dbReference>
<dbReference type="Pfam" id="PF01578">
    <property type="entry name" value="Cytochrom_C_asm"/>
    <property type="match status" value="1"/>
</dbReference>
<evidence type="ECO:0000256" key="2">
    <source>
        <dbReference type="ARBA" id="ARBA00022692"/>
    </source>
</evidence>
<keyword evidence="5 6" id="KW-0472">Membrane</keyword>
<keyword evidence="2 6" id="KW-0812">Transmembrane</keyword>
<evidence type="ECO:0000256" key="1">
    <source>
        <dbReference type="ARBA" id="ARBA00004141"/>
    </source>
</evidence>
<dbReference type="AlphaFoldDB" id="A0A1X7KQ40"/>
<feature type="transmembrane region" description="Helical" evidence="6">
    <location>
        <begin position="101"/>
        <end position="126"/>
    </location>
</feature>